<feature type="domain" description="Alpha fucosidase A-like C-terminal" evidence="3">
    <location>
        <begin position="668"/>
        <end position="712"/>
    </location>
</feature>
<protein>
    <submittedName>
        <fullName evidence="5">Uncharacterized protein</fullName>
    </submittedName>
</protein>
<evidence type="ECO:0000259" key="3">
    <source>
        <dbReference type="Pfam" id="PF21307"/>
    </source>
</evidence>
<name>A0A3M9XWC1_9PEZI</name>
<dbReference type="PANTHER" id="PTHR31084:SF3">
    <property type="entry name" value="ALPHA-FUCOSIDASE A"/>
    <property type="match status" value="1"/>
</dbReference>
<evidence type="ECO:0000256" key="1">
    <source>
        <dbReference type="SAM" id="MobiDB-lite"/>
    </source>
</evidence>
<dbReference type="EMBL" id="RBVV01000192">
    <property type="protein sequence ID" value="RNJ52557.1"/>
    <property type="molecule type" value="Genomic_DNA"/>
</dbReference>
<dbReference type="InterPro" id="IPR027414">
    <property type="entry name" value="GH95_N_dom"/>
</dbReference>
<evidence type="ECO:0000259" key="4">
    <source>
        <dbReference type="Pfam" id="PF22124"/>
    </source>
</evidence>
<proteinExistence type="predicted"/>
<evidence type="ECO:0000313" key="6">
    <source>
        <dbReference type="Proteomes" id="UP000267145"/>
    </source>
</evidence>
<feature type="region of interest" description="Disordered" evidence="1">
    <location>
        <begin position="81"/>
        <end position="105"/>
    </location>
</feature>
<dbReference type="InterPro" id="IPR054363">
    <property type="entry name" value="GH95_cat"/>
</dbReference>
<dbReference type="GO" id="GO:0004560">
    <property type="term" value="F:alpha-L-fucosidase activity"/>
    <property type="evidence" value="ECO:0007669"/>
    <property type="project" value="InterPro"/>
</dbReference>
<dbReference type="InterPro" id="IPR012341">
    <property type="entry name" value="6hp_glycosidase-like_sf"/>
</dbReference>
<dbReference type="Pfam" id="PF22124">
    <property type="entry name" value="Glyco_hydro_95_cat"/>
    <property type="match status" value="1"/>
</dbReference>
<accession>A0A3M9XWC1</accession>
<dbReference type="Gene3D" id="2.70.98.50">
    <property type="entry name" value="putative glycoside hydrolase family protein from bacillus halodurans"/>
    <property type="match status" value="1"/>
</dbReference>
<evidence type="ECO:0000259" key="2">
    <source>
        <dbReference type="Pfam" id="PF14498"/>
    </source>
</evidence>
<dbReference type="Proteomes" id="UP000267145">
    <property type="component" value="Unassembled WGS sequence"/>
</dbReference>
<comment type="caution">
    <text evidence="5">The sequence shown here is derived from an EMBL/GenBank/DDBJ whole genome shotgun (WGS) entry which is preliminary data.</text>
</comment>
<dbReference type="InterPro" id="IPR016518">
    <property type="entry name" value="Alpha-L-fucosidase"/>
</dbReference>
<dbReference type="Gene3D" id="1.50.10.10">
    <property type="match status" value="1"/>
</dbReference>
<dbReference type="InterPro" id="IPR008928">
    <property type="entry name" value="6-hairpin_glycosidase_sf"/>
</dbReference>
<gene>
    <name evidence="5" type="ORF">D7B24_003335</name>
</gene>
<dbReference type="PIRSF" id="PIRSF007663">
    <property type="entry name" value="UCP007663"/>
    <property type="match status" value="1"/>
</dbReference>
<dbReference type="RefSeq" id="XP_028490715.1">
    <property type="nucleotide sequence ID" value="XM_028637527.1"/>
</dbReference>
<dbReference type="GeneID" id="39607024"/>
<feature type="domain" description="Glycosyl hydrolase family 95 N-terminal" evidence="2">
    <location>
        <begin position="53"/>
        <end position="189"/>
    </location>
</feature>
<reference evidence="5 6" key="1">
    <citation type="submission" date="2018-10" db="EMBL/GenBank/DDBJ databases">
        <title>Genome sequence of Verticillium nonalfalfae VnAa140.</title>
        <authorList>
            <person name="Stajich J.E."/>
            <person name="Kasson M.T."/>
        </authorList>
    </citation>
    <scope>NUCLEOTIDE SEQUENCE [LARGE SCALE GENOMIC DNA]</scope>
    <source>
        <strain evidence="5 6">VnAa140</strain>
    </source>
</reference>
<sequence length="726" mass="80575">MRVIRFPLTSREVPSYILVKLYLGRTDHWQRRPSRDDQDVLVETFKDLTGRSLWSSVPATHGTRSSDIYLLKKAYPVGNGKLGAIPHGPPGSEKSYSGGNPPSPKHEALPGLRANIFANGTGHVDPILGKGDHFGAYRTLGNFSVVVEEMGDFSDYRRTLDLTTGIHTTEFDTGEATFTTVVYCSFPAKKTLTIVIGAETNFDQSKGNAESGYSFRGVDPHEYVEQVTNDAATQGRRTLLEGHLEDYQTLQGAFTFDLPDPNKSAQKETAALIQEYDSDGPGDPFLEALLFDYARHLLITSSREDSLPANLAGRWTEELWPAWSGDYHANINLQMNYWAADQTGLSRTQDALWNYMEKNWVPRGSETAQLLYNASGWVVHNEMNIFGHTAMKNAASWAFYPAAPAWMMQHVWDNFDYTQDIGWFRDQGYPLIKGVAEFWLSQLVEDKFSNDGTLVVNPCNSPEHGPTTFGCTHYQQEIHRVFDTVLSGAEYVREDDTGFLEDVKLSLKKLDKGLHFTNWGGIKEWKLPDSFGFEEKTTHRHLSHLTGWHPGYSVSSYLGGYTNVTIQSGVRKTLESRGNGNGPDANAAWGKVWRSACWARLNNTDMAHYHLRYAIDVNFADNGFSMYSARNEPFQIDANFGLAGAILSMLVVDLPLAHDAPSQEIRSVVLGPAIPASWAGGSVKGLRLRGGGAVDFSWNDDGLVTAAALTGSRTTVRLVNVEGTVL</sequence>
<evidence type="ECO:0000313" key="5">
    <source>
        <dbReference type="EMBL" id="RNJ52557.1"/>
    </source>
</evidence>
<dbReference type="Pfam" id="PF21307">
    <property type="entry name" value="Glyco_hydro_95_C"/>
    <property type="match status" value="1"/>
</dbReference>
<dbReference type="InterPro" id="IPR049053">
    <property type="entry name" value="AFCA-like_C"/>
</dbReference>
<feature type="domain" description="Glycosyl hydrolase family 95 catalytic" evidence="4">
    <location>
        <begin position="238"/>
        <end position="650"/>
    </location>
</feature>
<organism evidence="5 6">
    <name type="scientific">Verticillium nonalfalfae</name>
    <dbReference type="NCBI Taxonomy" id="1051616"/>
    <lineage>
        <taxon>Eukaryota</taxon>
        <taxon>Fungi</taxon>
        <taxon>Dikarya</taxon>
        <taxon>Ascomycota</taxon>
        <taxon>Pezizomycotina</taxon>
        <taxon>Sordariomycetes</taxon>
        <taxon>Hypocreomycetidae</taxon>
        <taxon>Glomerellales</taxon>
        <taxon>Plectosphaerellaceae</taxon>
        <taxon>Verticillium</taxon>
    </lineage>
</organism>
<dbReference type="SUPFAM" id="SSF48208">
    <property type="entry name" value="Six-hairpin glycosidases"/>
    <property type="match status" value="1"/>
</dbReference>
<dbReference type="AlphaFoldDB" id="A0A3M9XWC1"/>
<keyword evidence="6" id="KW-1185">Reference proteome</keyword>
<dbReference type="GO" id="GO:0005975">
    <property type="term" value="P:carbohydrate metabolic process"/>
    <property type="evidence" value="ECO:0007669"/>
    <property type="project" value="InterPro"/>
</dbReference>
<dbReference type="Pfam" id="PF14498">
    <property type="entry name" value="Glyco_hyd_65N_2"/>
    <property type="match status" value="1"/>
</dbReference>
<dbReference type="PANTHER" id="PTHR31084">
    <property type="entry name" value="ALPHA-L-FUCOSIDASE 2"/>
    <property type="match status" value="1"/>
</dbReference>